<dbReference type="CTD" id="57470"/>
<dbReference type="GO" id="GO:0003723">
    <property type="term" value="F:RNA binding"/>
    <property type="evidence" value="ECO:0007669"/>
    <property type="project" value="InterPro"/>
</dbReference>
<dbReference type="InterPro" id="IPR020825">
    <property type="entry name" value="Phe-tRNA_synthase-like_B3/B4"/>
</dbReference>
<evidence type="ECO:0000256" key="3">
    <source>
        <dbReference type="SAM" id="MobiDB-lite"/>
    </source>
</evidence>
<protein>
    <submittedName>
        <fullName evidence="6">Leucine-rich repeat-containing protein 47</fullName>
    </submittedName>
</protein>
<dbReference type="InterPro" id="IPR025875">
    <property type="entry name" value="Leu-rich_rpt_4"/>
</dbReference>
<feature type="region of interest" description="Disordered" evidence="3">
    <location>
        <begin position="497"/>
        <end position="522"/>
    </location>
</feature>
<feature type="domain" description="B3/B4 tRNA-binding" evidence="4">
    <location>
        <begin position="317"/>
        <end position="493"/>
    </location>
</feature>
<sequence length="560" mass="61781">MDDTENWPEIEKAATEKRRELVLQGAAVDGRISANGGLTSSIYSLLLLNYLEVSQCPSLTEIHEDIQHLTNLQSLILCRNKLRAVPKVIGSLKSLKVLDLSVNDLKSLPVEITQLRELNTLNVSCNSLEALPDGLSQCTKLSTINVSKNRLTSFPADLYSEQLDLLSTLVSSDNLIEQLSGEIHKLSALKVLDVSNNKLTEIPPHLSNCPKLKEINFKGNKLSDKRLEKMVNGCQTKSILDYLRGKGRGRPGEDGGDADGGGRNADRKKKQQRKKKGKEAEEQDEVEELNKMVVRVLHVSDAPTALTVKVSAEVKDVRPYLVCCTVTGMNLKAGNALKRFLMAQTKLHDDLCGKRTIATIATHDAKLLKGPLIYDVKPPTRLKILPLGRREMTAVELIRSLHLEAEELRKQKKRQNVTGLHKYLQLLEGKSHYPCLVDAEGDVISFPPITNSEKTKIKKTTTELFLEVTSATNLQTCKDVMDALIAKMAELNKFTAEHQEEAGSGGEGDSAPPEPAASETSGQLVVQQVRTVDQDGNLKVVYPSKTDLSKDMDNLTVVWS</sequence>
<dbReference type="Pfam" id="PF12799">
    <property type="entry name" value="LRR_4"/>
    <property type="match status" value="1"/>
</dbReference>
<dbReference type="KEGG" id="alim:106525992"/>
<dbReference type="SMART" id="SM00369">
    <property type="entry name" value="LRR_TYP"/>
    <property type="match status" value="5"/>
</dbReference>
<dbReference type="PANTHER" id="PTHR10947:SF3">
    <property type="entry name" value="LEUCINE-RICH REPEAT-CONTAINING PROTEIN 47"/>
    <property type="match status" value="1"/>
</dbReference>
<dbReference type="PROSITE" id="PS51450">
    <property type="entry name" value="LRR"/>
    <property type="match status" value="2"/>
</dbReference>
<evidence type="ECO:0000259" key="4">
    <source>
        <dbReference type="SMART" id="SM00873"/>
    </source>
</evidence>
<dbReference type="RefSeq" id="XP_013875865.1">
    <property type="nucleotide sequence ID" value="XM_014020411.1"/>
</dbReference>
<dbReference type="Gene3D" id="3.80.10.10">
    <property type="entry name" value="Ribonuclease Inhibitor"/>
    <property type="match status" value="1"/>
</dbReference>
<evidence type="ECO:0000256" key="2">
    <source>
        <dbReference type="ARBA" id="ARBA00022737"/>
    </source>
</evidence>
<evidence type="ECO:0000313" key="5">
    <source>
        <dbReference type="Proteomes" id="UP000192220"/>
    </source>
</evidence>
<keyword evidence="2" id="KW-0677">Repeat</keyword>
<dbReference type="Pfam" id="PF23598">
    <property type="entry name" value="LRR_14"/>
    <property type="match status" value="1"/>
</dbReference>
<dbReference type="SMART" id="SM00873">
    <property type="entry name" value="B3_4"/>
    <property type="match status" value="1"/>
</dbReference>
<dbReference type="InterPro" id="IPR045060">
    <property type="entry name" value="Phe-tRNA-ligase_IIc_bsu"/>
</dbReference>
<name>A0A2I4C794_AUSLI</name>
<dbReference type="Gene3D" id="3.50.40.10">
    <property type="entry name" value="Phenylalanyl-trna Synthetase, Chain B, domain 3"/>
    <property type="match status" value="1"/>
</dbReference>
<feature type="compositionally biased region" description="Basic residues" evidence="3">
    <location>
        <begin position="266"/>
        <end position="277"/>
    </location>
</feature>
<dbReference type="OrthoDB" id="67933at2759"/>
<dbReference type="GO" id="GO:0004826">
    <property type="term" value="F:phenylalanine-tRNA ligase activity"/>
    <property type="evidence" value="ECO:0007669"/>
    <property type="project" value="InterPro"/>
</dbReference>
<dbReference type="AlphaFoldDB" id="A0A2I4C794"/>
<organism evidence="5 6">
    <name type="scientific">Austrofundulus limnaeus</name>
    <name type="common">Annual killifish</name>
    <dbReference type="NCBI Taxonomy" id="52670"/>
    <lineage>
        <taxon>Eukaryota</taxon>
        <taxon>Metazoa</taxon>
        <taxon>Chordata</taxon>
        <taxon>Craniata</taxon>
        <taxon>Vertebrata</taxon>
        <taxon>Euteleostomi</taxon>
        <taxon>Actinopterygii</taxon>
        <taxon>Neopterygii</taxon>
        <taxon>Teleostei</taxon>
        <taxon>Neoteleostei</taxon>
        <taxon>Acanthomorphata</taxon>
        <taxon>Ovalentaria</taxon>
        <taxon>Atherinomorphae</taxon>
        <taxon>Cyprinodontiformes</taxon>
        <taxon>Rivulidae</taxon>
        <taxon>Austrofundulus</taxon>
    </lineage>
</organism>
<dbReference type="InterPro" id="IPR055414">
    <property type="entry name" value="LRR_R13L4/SHOC2-like"/>
</dbReference>
<dbReference type="SUPFAM" id="SSF52058">
    <property type="entry name" value="L domain-like"/>
    <property type="match status" value="1"/>
</dbReference>
<reference evidence="6" key="1">
    <citation type="submission" date="2025-08" db="UniProtKB">
        <authorList>
            <consortium name="RefSeq"/>
        </authorList>
    </citation>
    <scope>IDENTIFICATION</scope>
    <source>
        <strain evidence="6">Quisiro</strain>
        <tissue evidence="6">Liver</tissue>
    </source>
</reference>
<accession>A0A2I4C794</accession>
<dbReference type="Proteomes" id="UP000192220">
    <property type="component" value="Unplaced"/>
</dbReference>
<dbReference type="InParanoid" id="A0A2I4C794"/>
<feature type="region of interest" description="Disordered" evidence="3">
    <location>
        <begin position="244"/>
        <end position="285"/>
    </location>
</feature>
<dbReference type="STRING" id="52670.A0A2I4C794"/>
<gene>
    <name evidence="6" type="primary">lrrc47</name>
</gene>
<evidence type="ECO:0000313" key="6">
    <source>
        <dbReference type="RefSeq" id="XP_013875865.1"/>
    </source>
</evidence>
<keyword evidence="5" id="KW-1185">Reference proteome</keyword>
<evidence type="ECO:0000256" key="1">
    <source>
        <dbReference type="ARBA" id="ARBA00022614"/>
    </source>
</evidence>
<keyword evidence="1" id="KW-0433">Leucine-rich repeat</keyword>
<dbReference type="GO" id="GO:0006432">
    <property type="term" value="P:phenylalanyl-tRNA aminoacylation"/>
    <property type="evidence" value="ECO:0007669"/>
    <property type="project" value="InterPro"/>
</dbReference>
<dbReference type="InterPro" id="IPR003591">
    <property type="entry name" value="Leu-rich_rpt_typical-subtyp"/>
</dbReference>
<dbReference type="PANTHER" id="PTHR10947">
    <property type="entry name" value="PHENYLALANYL-TRNA SYNTHETASE BETA CHAIN AND LEUCINE-RICH REPEAT-CONTAINING PROTEIN 47"/>
    <property type="match status" value="1"/>
</dbReference>
<dbReference type="PRINTS" id="PR00019">
    <property type="entry name" value="LEURICHRPT"/>
</dbReference>
<dbReference type="InterPro" id="IPR032675">
    <property type="entry name" value="LRR_dom_sf"/>
</dbReference>
<dbReference type="InterPro" id="IPR001611">
    <property type="entry name" value="Leu-rich_rpt"/>
</dbReference>
<dbReference type="GeneID" id="106525992"/>
<dbReference type="SMART" id="SM00364">
    <property type="entry name" value="LRR_BAC"/>
    <property type="match status" value="4"/>
</dbReference>
<proteinExistence type="predicted"/>
<dbReference type="InterPro" id="IPR005146">
    <property type="entry name" value="B3/B4_tRNA-bd"/>
</dbReference>